<sequence length="1198" mass="130547">MSDLIDPSGFPVPETLTYSLDAVAAKLKTDGTDLTDTAADITGAWAGLEGIYSAPEDQDLFTVLNPLTGDGDEVSTALSSASDALSDFAETVRGIKERWATLKSDSYAFLNKIEGDEDWRDGGGFLWWKTESPEVAEHNALLDRAAGLLYEFEEAERTCANAITGLFGGTTFIAQKADGSVTAGEGQFVYGFDAPLEGVPMEWGAPQTTDHAWYNDFGDAVGDFFVGIAEDVGGMVGAHGPNGWFSGNWGDNLWDYWGGTVEGLGALVGVGKDENGNWGWSWETAGNAWKEAAHAVVPWEEWGDRPWYTIGTALLNVGAVVGGALLTATGVGAVVGVPLMAWRGAKILNSVGGSRTPDVPDLSDFPGGIDPSLLSRIPRFGDGSFKPLDLSDVEGLDISAADLGRMNEALERLNNSTADLPGGTDNRRTTDTGSEPGGETGSTPRGTTTNGSDTETENTDRRNSGSDSDETVDPTADQLDAGQEFLDGIDPESRRELEEGLNNEQDRWVASQEVPDDASSITDPDRVEVDGAGDGINARNDVTVDNSVGGGTGLDTPRGGTAVVDLDSGSGRGGSTGGGFDGTDGNGNGLPDGPDDLTPDGDATPDRTDGTDTERTPREYVQRAGGSESADNPRSNLEEGPGFYDADGDHIDVGHRDETGTYFDAEGNRYVDVPQSARALEQYNEIRDNDGDVDRISENTGYDSNVLEEIKQHLFFREHPDVPVPPDGTTLRSGRFAPMDHIADLWRKAEAGTLDPSEANAFRQLVMHEYVEARLMDEGVPYRSRDPELWHDDYYEPTPDRNGAHDVAPLEGRDDNFALWDKWGIPKPDADFEVADDMSNLDRVAENALEWWRDRNLPQTPEALETHRWGTSPQGHRQFLEHFNRLVNDPNSGVLEEFYRPKDGHRISQYTTVGPEKFPLPKLTRLDENSPWVVQDTLPTPDPPDYLGGVNKAPVVKYDVESNPSHALDSLAESRDRAITRDTEAARELKRLEDKYKNQNTEGANAPEELQRAREEYTEAHREMIRITEDYGERSAEVAVREQFNGSSPERPMLSENGPVEMPDTVPRNGNHQFDQIWRTQDGGIVVVEAKSSQGTTLGSRLVPDGNGGVKRVSQGTEEYFQSILEAMERRGTADEMELSPDSDKFTELALAQEIRKAMREGKLHYVEVKGNPVVDSSGNQRFGGYSFAEFDVFRETD</sequence>
<dbReference type="Proteomes" id="UP000676079">
    <property type="component" value="Chromosome"/>
</dbReference>
<dbReference type="RefSeq" id="WP_220563838.1">
    <property type="nucleotide sequence ID" value="NZ_CP074133.1"/>
</dbReference>
<feature type="compositionally biased region" description="Gly residues" evidence="2">
    <location>
        <begin position="570"/>
        <end position="590"/>
    </location>
</feature>
<evidence type="ECO:0000313" key="3">
    <source>
        <dbReference type="EMBL" id="QUX22622.1"/>
    </source>
</evidence>
<dbReference type="InterPro" id="IPR049762">
    <property type="entry name" value="PoNe_dom"/>
</dbReference>
<dbReference type="EMBL" id="CP074133">
    <property type="protein sequence ID" value="QUX22622.1"/>
    <property type="molecule type" value="Genomic_DNA"/>
</dbReference>
<protein>
    <submittedName>
        <fullName evidence="3">Uncharacterized protein</fullName>
    </submittedName>
</protein>
<evidence type="ECO:0000256" key="1">
    <source>
        <dbReference type="SAM" id="Coils"/>
    </source>
</evidence>
<reference evidence="3 4" key="1">
    <citation type="submission" date="2021-05" db="EMBL/GenBank/DDBJ databases">
        <title>Direct Submission.</title>
        <authorList>
            <person name="Li K."/>
            <person name="Gao J."/>
        </authorList>
    </citation>
    <scope>NUCLEOTIDE SEQUENCE [LARGE SCALE GENOMIC DNA]</scope>
    <source>
        <strain evidence="3 4">Mg02</strain>
    </source>
</reference>
<feature type="compositionally biased region" description="Basic and acidic residues" evidence="2">
    <location>
        <begin position="604"/>
        <end position="621"/>
    </location>
</feature>
<evidence type="ECO:0000313" key="4">
    <source>
        <dbReference type="Proteomes" id="UP000676079"/>
    </source>
</evidence>
<organism evidence="3 4">
    <name type="scientific">Nocardiopsis changdeensis</name>
    <dbReference type="NCBI Taxonomy" id="2831969"/>
    <lineage>
        <taxon>Bacteria</taxon>
        <taxon>Bacillati</taxon>
        <taxon>Actinomycetota</taxon>
        <taxon>Actinomycetes</taxon>
        <taxon>Streptosporangiales</taxon>
        <taxon>Nocardiopsidaceae</taxon>
        <taxon>Nocardiopsis</taxon>
    </lineage>
</organism>
<keyword evidence="4" id="KW-1185">Reference proteome</keyword>
<accession>A0ABX8BK57</accession>
<proteinExistence type="predicted"/>
<name>A0ABX8BK57_9ACTN</name>
<keyword evidence="1" id="KW-0175">Coiled coil</keyword>
<feature type="compositionally biased region" description="Basic and acidic residues" evidence="2">
    <location>
        <begin position="647"/>
        <end position="656"/>
    </location>
</feature>
<evidence type="ECO:0000256" key="2">
    <source>
        <dbReference type="SAM" id="MobiDB-lite"/>
    </source>
</evidence>
<feature type="coiled-coil region" evidence="1">
    <location>
        <begin position="982"/>
        <end position="1030"/>
    </location>
</feature>
<feature type="region of interest" description="Disordered" evidence="2">
    <location>
        <begin position="413"/>
        <end position="476"/>
    </location>
</feature>
<dbReference type="CDD" id="cd20739">
    <property type="entry name" value="PoNe_DUF637"/>
    <property type="match status" value="1"/>
</dbReference>
<gene>
    <name evidence="3" type="ORF">KGD84_30745</name>
</gene>
<feature type="region of interest" description="Disordered" evidence="2">
    <location>
        <begin position="492"/>
        <end position="656"/>
    </location>
</feature>